<dbReference type="Proteomes" id="UP000005408">
    <property type="component" value="Unassembled WGS sequence"/>
</dbReference>
<evidence type="ECO:0000256" key="1">
    <source>
        <dbReference type="SAM" id="Coils"/>
    </source>
</evidence>
<dbReference type="AlphaFoldDB" id="A0A8W8IZD8"/>
<evidence type="ECO:0000256" key="2">
    <source>
        <dbReference type="SAM" id="MobiDB-lite"/>
    </source>
</evidence>
<dbReference type="OMA" id="WKIAMET"/>
<feature type="region of interest" description="Disordered" evidence="2">
    <location>
        <begin position="228"/>
        <end position="274"/>
    </location>
</feature>
<protein>
    <recommendedName>
        <fullName evidence="5">Mitochondria-eating protein C-terminal domain-containing protein</fullName>
    </recommendedName>
</protein>
<evidence type="ECO:0008006" key="5">
    <source>
        <dbReference type="Google" id="ProtNLM"/>
    </source>
</evidence>
<feature type="compositionally biased region" description="Basic and acidic residues" evidence="2">
    <location>
        <begin position="151"/>
        <end position="160"/>
    </location>
</feature>
<dbReference type="EnsemblMetazoa" id="G16079.7">
    <property type="protein sequence ID" value="G16079.7:cds"/>
    <property type="gene ID" value="G16079"/>
</dbReference>
<feature type="region of interest" description="Disordered" evidence="2">
    <location>
        <begin position="140"/>
        <end position="160"/>
    </location>
</feature>
<keyword evidence="4" id="KW-1185">Reference proteome</keyword>
<evidence type="ECO:0000313" key="3">
    <source>
        <dbReference type="EnsemblMetazoa" id="G16079.7:cds"/>
    </source>
</evidence>
<proteinExistence type="predicted"/>
<accession>A0A8W8IZD8</accession>
<sequence length="396" mass="45357">MNESLQSLFQERKTRKFIGISNPQIRAEITENANSNYVNIKPNPTCHQCRKLVEEVTRLRLLLKEGLGSMQLRNPGWKDEYAEDPEQISPRVNAAFVYKKSQSKAEEIQQLRSEVTRLQRELRLRSEEVYRLRGVDIKDTSQHQGTSKPKNVRDHHTLGDTDSKVKSMYLQLYQREWSQAYAHQKHGGVAKNTAHGNLLNIILLSFSQCREIADEQLTQILQASSLWAPKTSPHSPENPPPQSTAGNKQRTPPRTSQQPMKRRSITSQDDSKLSNPLYKDAVSFQRRICEQLLPHVQQRVSADIMKVVDLSPAMKSSAVIRTYTNCCIQTAWKIAMETDRVHLDNSVVRFSDFDTVKYDFYDEELENFDYVVWPALLSGNSQLIAKGVAMATSKVR</sequence>
<reference evidence="3" key="1">
    <citation type="submission" date="2022-08" db="UniProtKB">
        <authorList>
            <consortium name="EnsemblMetazoa"/>
        </authorList>
    </citation>
    <scope>IDENTIFICATION</scope>
    <source>
        <strain evidence="3">05x7-T-G4-1.051#20</strain>
    </source>
</reference>
<keyword evidence="1" id="KW-0175">Coiled coil</keyword>
<organism evidence="3 4">
    <name type="scientific">Magallana gigas</name>
    <name type="common">Pacific oyster</name>
    <name type="synonym">Crassostrea gigas</name>
    <dbReference type="NCBI Taxonomy" id="29159"/>
    <lineage>
        <taxon>Eukaryota</taxon>
        <taxon>Metazoa</taxon>
        <taxon>Spiralia</taxon>
        <taxon>Lophotrochozoa</taxon>
        <taxon>Mollusca</taxon>
        <taxon>Bivalvia</taxon>
        <taxon>Autobranchia</taxon>
        <taxon>Pteriomorphia</taxon>
        <taxon>Ostreida</taxon>
        <taxon>Ostreoidea</taxon>
        <taxon>Ostreidae</taxon>
        <taxon>Magallana</taxon>
    </lineage>
</organism>
<feature type="compositionally biased region" description="Polar residues" evidence="2">
    <location>
        <begin position="243"/>
        <end position="259"/>
    </location>
</feature>
<name>A0A8W8IZD8_MAGGI</name>
<dbReference type="OrthoDB" id="6135319at2759"/>
<evidence type="ECO:0000313" key="4">
    <source>
        <dbReference type="Proteomes" id="UP000005408"/>
    </source>
</evidence>
<feature type="coiled-coil region" evidence="1">
    <location>
        <begin position="101"/>
        <end position="128"/>
    </location>
</feature>